<reference evidence="9 10" key="1">
    <citation type="submission" date="2021-06" db="EMBL/GenBank/DDBJ databases">
        <title>Complete genome of Haloferula helveola possessing various polysaccharide degrading enzymes.</title>
        <authorList>
            <person name="Takami H."/>
            <person name="Huang C."/>
            <person name="Hamasaki K."/>
        </authorList>
    </citation>
    <scope>NUCLEOTIDE SEQUENCE [LARGE SCALE GENOMIC DNA]</scope>
    <source>
        <strain evidence="9 10">CN-1</strain>
    </source>
</reference>
<feature type="transmembrane region" description="Helical" evidence="8">
    <location>
        <begin position="117"/>
        <end position="135"/>
    </location>
</feature>
<evidence type="ECO:0000313" key="10">
    <source>
        <dbReference type="Proteomes" id="UP001374893"/>
    </source>
</evidence>
<sequence>MIFMGNGGGGPIVDSPRGIGNPTGAGPMERPSETQISKALLSSTLPGAIAVGAVVAFFYLFVTGFGPDHVMSPLAWLKSTWNHETDFEHGFLVPLISIGLIIWQWPRLKQAAHQGSWLGLAVAIVGAGFFVLAHRTGQARLAVGGLPMILWGSAWFLWGWQVAKLTFFPLFVFWLAIPVPQFQQATSILQVLSTKLAAIGCGWFGVAVESRGAYIYSLNDSWDPLEINEYCGGIRSLMALVLIASVWAYIAKMSLWKKAVLCVSAVPLAIIGNMFRLTSIFVIGEYGDPKFAAGTWHDWSGLIIFYPISLALLLFVHSLLEGGFKSLKRPRMTRREVGTAQLEAKG</sequence>
<dbReference type="NCBIfam" id="TIGR04178">
    <property type="entry name" value="exo_archaeo"/>
    <property type="match status" value="1"/>
</dbReference>
<name>A0ABN6H3W6_9BACT</name>
<keyword evidence="10" id="KW-1185">Reference proteome</keyword>
<dbReference type="Proteomes" id="UP001374893">
    <property type="component" value="Chromosome"/>
</dbReference>
<keyword evidence="4 8" id="KW-0812">Transmembrane</keyword>
<protein>
    <submittedName>
        <fullName evidence="9">Exosortase A</fullName>
    </submittedName>
</protein>
<evidence type="ECO:0000313" key="9">
    <source>
        <dbReference type="EMBL" id="BCX48334.1"/>
    </source>
</evidence>
<evidence type="ECO:0000256" key="4">
    <source>
        <dbReference type="ARBA" id="ARBA00022692"/>
    </source>
</evidence>
<feature type="transmembrane region" description="Helical" evidence="8">
    <location>
        <begin position="259"/>
        <end position="283"/>
    </location>
</feature>
<keyword evidence="6 8" id="KW-1133">Transmembrane helix</keyword>
<evidence type="ECO:0000256" key="7">
    <source>
        <dbReference type="ARBA" id="ARBA00023136"/>
    </source>
</evidence>
<keyword evidence="5" id="KW-0378">Hydrolase</keyword>
<gene>
    <name evidence="9" type="ORF">HAHE_22420</name>
</gene>
<proteinExistence type="predicted"/>
<evidence type="ECO:0000256" key="3">
    <source>
        <dbReference type="ARBA" id="ARBA00022670"/>
    </source>
</evidence>
<dbReference type="InterPro" id="IPR013426">
    <property type="entry name" value="EpsH-like"/>
</dbReference>
<feature type="transmembrane region" description="Helical" evidence="8">
    <location>
        <begin position="45"/>
        <end position="67"/>
    </location>
</feature>
<feature type="transmembrane region" description="Helical" evidence="8">
    <location>
        <begin position="303"/>
        <end position="324"/>
    </location>
</feature>
<evidence type="ECO:0000256" key="6">
    <source>
        <dbReference type="ARBA" id="ARBA00022989"/>
    </source>
</evidence>
<evidence type="ECO:0000256" key="5">
    <source>
        <dbReference type="ARBA" id="ARBA00022801"/>
    </source>
</evidence>
<evidence type="ECO:0000256" key="1">
    <source>
        <dbReference type="ARBA" id="ARBA00004651"/>
    </source>
</evidence>
<organism evidence="9 10">
    <name type="scientific">Haloferula helveola</name>
    <dbReference type="NCBI Taxonomy" id="490095"/>
    <lineage>
        <taxon>Bacteria</taxon>
        <taxon>Pseudomonadati</taxon>
        <taxon>Verrucomicrobiota</taxon>
        <taxon>Verrucomicrobiia</taxon>
        <taxon>Verrucomicrobiales</taxon>
        <taxon>Verrucomicrobiaceae</taxon>
        <taxon>Haloferula</taxon>
    </lineage>
</organism>
<accession>A0ABN6H3W6</accession>
<evidence type="ECO:0000256" key="2">
    <source>
        <dbReference type="ARBA" id="ARBA00022475"/>
    </source>
</evidence>
<keyword evidence="2" id="KW-1003">Cell membrane</keyword>
<feature type="transmembrane region" description="Helical" evidence="8">
    <location>
        <begin position="87"/>
        <end position="105"/>
    </location>
</feature>
<dbReference type="NCBIfam" id="TIGR02602">
    <property type="entry name" value="8TM_EpsH"/>
    <property type="match status" value="1"/>
</dbReference>
<keyword evidence="3" id="KW-0645">Protease</keyword>
<dbReference type="InterPro" id="IPR019127">
    <property type="entry name" value="Exosortase"/>
</dbReference>
<dbReference type="EMBL" id="AP024702">
    <property type="protein sequence ID" value="BCX48334.1"/>
    <property type="molecule type" value="Genomic_DNA"/>
</dbReference>
<comment type="subcellular location">
    <subcellularLocation>
        <location evidence="1">Cell membrane</location>
        <topology evidence="1">Multi-pass membrane protein</topology>
    </subcellularLocation>
</comment>
<keyword evidence="7 8" id="KW-0472">Membrane</keyword>
<evidence type="ECO:0000256" key="8">
    <source>
        <dbReference type="SAM" id="Phobius"/>
    </source>
</evidence>
<dbReference type="Pfam" id="PF09721">
    <property type="entry name" value="Exosortase_EpsH"/>
    <property type="match status" value="1"/>
</dbReference>
<feature type="transmembrane region" description="Helical" evidence="8">
    <location>
        <begin position="227"/>
        <end position="250"/>
    </location>
</feature>
<dbReference type="InterPro" id="IPR026392">
    <property type="entry name" value="Exo/Archaeosortase_dom"/>
</dbReference>